<accession>A0ABR4AMY2</accession>
<proteinExistence type="predicted"/>
<dbReference type="InterPro" id="IPR038305">
    <property type="entry name" value="HeLo_sf"/>
</dbReference>
<evidence type="ECO:0000259" key="1">
    <source>
        <dbReference type="Pfam" id="PF14479"/>
    </source>
</evidence>
<evidence type="ECO:0000313" key="2">
    <source>
        <dbReference type="EMBL" id="KAL2046575.1"/>
    </source>
</evidence>
<protein>
    <recommendedName>
        <fullName evidence="1">Prion-inhibition and propagation HeLo domain-containing protein</fullName>
    </recommendedName>
</protein>
<reference evidence="2 3" key="1">
    <citation type="submission" date="2024-09" db="EMBL/GenBank/DDBJ databases">
        <title>Rethinking Asexuality: The Enigmatic Case of Functional Sexual Genes in Lepraria (Stereocaulaceae).</title>
        <authorList>
            <person name="Doellman M."/>
            <person name="Sun Y."/>
            <person name="Barcenas-Pena A."/>
            <person name="Lumbsch H.T."/>
            <person name="Grewe F."/>
        </authorList>
    </citation>
    <scope>NUCLEOTIDE SEQUENCE [LARGE SCALE GENOMIC DNA]</scope>
    <source>
        <strain evidence="2 3">Grewe 0041</strain>
    </source>
</reference>
<organism evidence="2 3">
    <name type="scientific">Lepraria finkii</name>
    <dbReference type="NCBI Taxonomy" id="1340010"/>
    <lineage>
        <taxon>Eukaryota</taxon>
        <taxon>Fungi</taxon>
        <taxon>Dikarya</taxon>
        <taxon>Ascomycota</taxon>
        <taxon>Pezizomycotina</taxon>
        <taxon>Lecanoromycetes</taxon>
        <taxon>OSLEUM clade</taxon>
        <taxon>Lecanoromycetidae</taxon>
        <taxon>Lecanorales</taxon>
        <taxon>Lecanorineae</taxon>
        <taxon>Stereocaulaceae</taxon>
        <taxon>Lepraria</taxon>
    </lineage>
</organism>
<dbReference type="InterPro" id="IPR029498">
    <property type="entry name" value="HeLo_dom"/>
</dbReference>
<dbReference type="PANTHER" id="PTHR37542:SF3">
    <property type="entry name" value="PRION-INHIBITION AND PROPAGATION HELO DOMAIN-CONTAINING PROTEIN"/>
    <property type="match status" value="1"/>
</dbReference>
<gene>
    <name evidence="2" type="ORF">ABVK25_011734</name>
</gene>
<dbReference type="Proteomes" id="UP001590951">
    <property type="component" value="Unassembled WGS sequence"/>
</dbReference>
<dbReference type="Pfam" id="PF14479">
    <property type="entry name" value="HeLo"/>
    <property type="match status" value="1"/>
</dbReference>
<feature type="domain" description="Prion-inhibition and propagation HeLo" evidence="1">
    <location>
        <begin position="5"/>
        <end position="214"/>
    </location>
</feature>
<evidence type="ECO:0000313" key="3">
    <source>
        <dbReference type="Proteomes" id="UP001590951"/>
    </source>
</evidence>
<comment type="caution">
    <text evidence="2">The sequence shown here is derived from an EMBL/GenBank/DDBJ whole genome shotgun (WGS) entry which is preliminary data.</text>
</comment>
<sequence>MEAAGLAVGVAGLAGLFSTCVECFDYIQLGRQFGQDYGKCLLKLDVARLQLSRWGAAMGLGTVENSGLQQQHLAFNNSSQEITLAQTLLMQILDSFEEAERMSAKYMGYVSSNSANGPADLGVSNLNTTAIGAEYRRVHLTILELAGQRQKDIGIRKKAMWALYEKKKFDRLIDDVTVFIGQLVGLFPAVQDEQRALCKTEVAKFPQIQDLALLNDVVPGDDQILSGEITREMASRGHVYTDLVASENTQVWAGDDNVSGMNNRGHVYNGLNASGNSVVHLGNVNRGPPPRR</sequence>
<dbReference type="PANTHER" id="PTHR37542">
    <property type="entry name" value="HELO DOMAIN-CONTAINING PROTEIN-RELATED"/>
    <property type="match status" value="1"/>
</dbReference>
<name>A0ABR4AMY2_9LECA</name>
<dbReference type="EMBL" id="JBHFEH010000113">
    <property type="protein sequence ID" value="KAL2046575.1"/>
    <property type="molecule type" value="Genomic_DNA"/>
</dbReference>
<keyword evidence="3" id="KW-1185">Reference proteome</keyword>
<dbReference type="Gene3D" id="1.20.120.1020">
    <property type="entry name" value="Prion-inhibition and propagation, HeLo domain"/>
    <property type="match status" value="1"/>
</dbReference>